<dbReference type="Proteomes" id="UP000274786">
    <property type="component" value="Unassembled WGS sequence"/>
</dbReference>
<dbReference type="AlphaFoldDB" id="A0A498CHE5"/>
<organism evidence="1 2">
    <name type="scientific">Stenotrophomonas rhizophila</name>
    <dbReference type="NCBI Taxonomy" id="216778"/>
    <lineage>
        <taxon>Bacteria</taxon>
        <taxon>Pseudomonadati</taxon>
        <taxon>Pseudomonadota</taxon>
        <taxon>Gammaproteobacteria</taxon>
        <taxon>Lysobacterales</taxon>
        <taxon>Lysobacteraceae</taxon>
        <taxon>Stenotrophomonas</taxon>
    </lineage>
</organism>
<comment type="caution">
    <text evidence="1">The sequence shown here is derived from an EMBL/GenBank/DDBJ whole genome shotgun (WGS) entry which is preliminary data.</text>
</comment>
<protein>
    <recommendedName>
        <fullName evidence="3">Morphogenetic protein</fullName>
    </recommendedName>
</protein>
<gene>
    <name evidence="1" type="ORF">BCL79_1884</name>
</gene>
<evidence type="ECO:0000313" key="2">
    <source>
        <dbReference type="Proteomes" id="UP000274786"/>
    </source>
</evidence>
<dbReference type="RefSeq" id="WP_121040241.1">
    <property type="nucleotide sequence ID" value="NZ_RCDC01000004.1"/>
</dbReference>
<dbReference type="OrthoDB" id="72471at2"/>
<evidence type="ECO:0000313" key="1">
    <source>
        <dbReference type="EMBL" id="RLK57478.1"/>
    </source>
</evidence>
<evidence type="ECO:0008006" key="3">
    <source>
        <dbReference type="Google" id="ProtNLM"/>
    </source>
</evidence>
<proteinExistence type="predicted"/>
<sequence length="203" mass="22735">MRERPILFNGAMVRAILSGAKTQTRRAVKGVALDWLGKAQFTPEYVASPGNDLCPFGQPGDRLWVRESFTDLRGTGIEHRPNIDGPIQRYAYSADTLPGSPGDYARKDYGIKWRPSIHMPREACRLVLEITNVRVERLHDISEADALAEGIDREAMNGYARTGMHRSAGFAFRDLWTSTGGGWVSNPWVWVIEFNKINEVSNG</sequence>
<accession>A0A498CHE5</accession>
<name>A0A498CHE5_9GAMM</name>
<reference evidence="1 2" key="1">
    <citation type="submission" date="2018-10" db="EMBL/GenBank/DDBJ databases">
        <title>Comparative analysis of microorganisms from saline springs in Andes Mountain Range, Colombia.</title>
        <authorList>
            <person name="Rubin E."/>
        </authorList>
    </citation>
    <scope>NUCLEOTIDE SEQUENCE [LARGE SCALE GENOMIC DNA]</scope>
    <source>
        <strain evidence="1 2">USBA GBX 843</strain>
    </source>
</reference>
<dbReference type="EMBL" id="RCDC01000004">
    <property type="protein sequence ID" value="RLK57478.1"/>
    <property type="molecule type" value="Genomic_DNA"/>
</dbReference>